<evidence type="ECO:0000256" key="3">
    <source>
        <dbReference type="ARBA" id="ARBA00023163"/>
    </source>
</evidence>
<protein>
    <submittedName>
        <fullName evidence="5">Response regulator transcription factor</fullName>
    </submittedName>
</protein>
<dbReference type="RefSeq" id="WP_209570739.1">
    <property type="nucleotide sequence ID" value="NZ_JAVLSJ010000016.1"/>
</dbReference>
<dbReference type="SUPFAM" id="SSF46894">
    <property type="entry name" value="C-terminal effector domain of the bipartite response regulators"/>
    <property type="match status" value="1"/>
</dbReference>
<dbReference type="Proteomes" id="UP001246576">
    <property type="component" value="Unassembled WGS sequence"/>
</dbReference>
<dbReference type="SMART" id="SM00421">
    <property type="entry name" value="HTH_LUXR"/>
    <property type="match status" value="1"/>
</dbReference>
<keyword evidence="3" id="KW-0804">Transcription</keyword>
<name>A0ABU2ESZ0_9BURK</name>
<evidence type="ECO:0000259" key="4">
    <source>
        <dbReference type="PROSITE" id="PS50043"/>
    </source>
</evidence>
<gene>
    <name evidence="5" type="ORF">RI048_23900</name>
</gene>
<dbReference type="PRINTS" id="PR00038">
    <property type="entry name" value="HTHLUXR"/>
</dbReference>
<dbReference type="Gene3D" id="1.10.10.10">
    <property type="entry name" value="Winged helix-like DNA-binding domain superfamily/Winged helix DNA-binding domain"/>
    <property type="match status" value="1"/>
</dbReference>
<dbReference type="EMBL" id="JAVLSJ010000016">
    <property type="protein sequence ID" value="MDR9851289.1"/>
    <property type="molecule type" value="Genomic_DNA"/>
</dbReference>
<sequence>MAGRLPACYLWRRYLHPNAASTGAWRHDQVRARCFLVRDPGRARDDGCVLRRARRVYISADKLRLLEHIMWGLNGCRSNHEVREFLSLPLLRLLEADYFASYTWDDDRQCFSDRVSVNMDPANLANYEHYYQYRDPITHKLQRLSVPTLVTQVMPMEHLQRTEFFNDFLARDGLCFGINMFAYDGTRNIGDIRIWRGARKENFSPAALQLLALIQPSFTHALQRTKPRAAALAAAEVDPAVVSRLSERERDLARYICCGLSDKAIARELHIEFSTVRTHISKIFKKLNVSNRTQLVKCLIEERQTS</sequence>
<feature type="domain" description="HTH luxR-type" evidence="4">
    <location>
        <begin position="238"/>
        <end position="303"/>
    </location>
</feature>
<accession>A0ABU2ESZ0</accession>
<organism evidence="5 6">
    <name type="scientific">Herbaspirillum huttiense subsp. lycopersici</name>
    <dbReference type="NCBI Taxonomy" id="3074428"/>
    <lineage>
        <taxon>Bacteria</taxon>
        <taxon>Pseudomonadati</taxon>
        <taxon>Pseudomonadota</taxon>
        <taxon>Betaproteobacteria</taxon>
        <taxon>Burkholderiales</taxon>
        <taxon>Oxalobacteraceae</taxon>
        <taxon>Herbaspirillum</taxon>
    </lineage>
</organism>
<keyword evidence="1" id="KW-0805">Transcription regulation</keyword>
<dbReference type="PANTHER" id="PTHR44688">
    <property type="entry name" value="DNA-BINDING TRANSCRIPTIONAL ACTIVATOR DEVR_DOSR"/>
    <property type="match status" value="1"/>
</dbReference>
<evidence type="ECO:0000256" key="1">
    <source>
        <dbReference type="ARBA" id="ARBA00023015"/>
    </source>
</evidence>
<dbReference type="InterPro" id="IPR000792">
    <property type="entry name" value="Tscrpt_reg_LuxR_C"/>
</dbReference>
<evidence type="ECO:0000313" key="5">
    <source>
        <dbReference type="EMBL" id="MDR9851289.1"/>
    </source>
</evidence>
<reference evidence="5" key="1">
    <citation type="submission" date="2023-09" db="EMBL/GenBank/DDBJ databases">
        <title>Description of first Herbaspirillum huttiense subsp. nephrolepsisexaltata and Herbaspirillum huttiense subsp. lycopersicon.</title>
        <authorList>
            <person name="Poudel M."/>
            <person name="Sharma A."/>
            <person name="Goss E."/>
            <person name="Tapia J.H."/>
            <person name="Harmon C.M."/>
            <person name="Jones J.B."/>
        </authorList>
    </citation>
    <scope>NUCLEOTIDE SEQUENCE</scope>
    <source>
        <strain evidence="5">SE1</strain>
    </source>
</reference>
<dbReference type="PROSITE" id="PS50043">
    <property type="entry name" value="HTH_LUXR_2"/>
    <property type="match status" value="1"/>
</dbReference>
<dbReference type="PANTHER" id="PTHR44688:SF16">
    <property type="entry name" value="DNA-BINDING TRANSCRIPTIONAL ACTIVATOR DEVR_DOSR"/>
    <property type="match status" value="1"/>
</dbReference>
<dbReference type="CDD" id="cd06170">
    <property type="entry name" value="LuxR_C_like"/>
    <property type="match status" value="1"/>
</dbReference>
<evidence type="ECO:0000313" key="6">
    <source>
        <dbReference type="Proteomes" id="UP001246576"/>
    </source>
</evidence>
<dbReference type="InterPro" id="IPR036388">
    <property type="entry name" value="WH-like_DNA-bd_sf"/>
</dbReference>
<proteinExistence type="predicted"/>
<evidence type="ECO:0000256" key="2">
    <source>
        <dbReference type="ARBA" id="ARBA00023125"/>
    </source>
</evidence>
<comment type="caution">
    <text evidence="5">The sequence shown here is derived from an EMBL/GenBank/DDBJ whole genome shotgun (WGS) entry which is preliminary data.</text>
</comment>
<keyword evidence="6" id="KW-1185">Reference proteome</keyword>
<dbReference type="Pfam" id="PF00196">
    <property type="entry name" value="GerE"/>
    <property type="match status" value="1"/>
</dbReference>
<dbReference type="InterPro" id="IPR016032">
    <property type="entry name" value="Sig_transdc_resp-reg_C-effctor"/>
</dbReference>
<keyword evidence="2" id="KW-0238">DNA-binding</keyword>